<dbReference type="GO" id="GO:0016020">
    <property type="term" value="C:membrane"/>
    <property type="evidence" value="ECO:0007669"/>
    <property type="project" value="UniProtKB-SubCell"/>
</dbReference>
<dbReference type="PANTHER" id="PTHR43461:SF1">
    <property type="entry name" value="TRANSMEMBRANE PROTEIN 256"/>
    <property type="match status" value="1"/>
</dbReference>
<keyword evidence="8" id="KW-1185">Reference proteome</keyword>
<evidence type="ECO:0000256" key="6">
    <source>
        <dbReference type="SAM" id="Phobius"/>
    </source>
</evidence>
<evidence type="ECO:0000256" key="5">
    <source>
        <dbReference type="ARBA" id="ARBA00023136"/>
    </source>
</evidence>
<reference evidence="7 8" key="1">
    <citation type="submission" date="2016-04" db="EMBL/GenBank/DDBJ databases">
        <title>Draft genome sequence of freshwater magnetotactic bacteria Magnetospirillum marisnigri SP-1 and Magnetospirillum moscoviense BB-1.</title>
        <authorList>
            <person name="Koziaeva V."/>
            <person name="Dziuba M.V."/>
            <person name="Ivanov T.M."/>
            <person name="Kuznetsov B."/>
            <person name="Grouzdev D.S."/>
        </authorList>
    </citation>
    <scope>NUCLEOTIDE SEQUENCE [LARGE SCALE GENOMIC DNA]</scope>
    <source>
        <strain evidence="7 8">BB-1</strain>
    </source>
</reference>
<evidence type="ECO:0000313" key="8">
    <source>
        <dbReference type="Proteomes" id="UP000078543"/>
    </source>
</evidence>
<evidence type="ECO:0008006" key="9">
    <source>
        <dbReference type="Google" id="ProtNLM"/>
    </source>
</evidence>
<comment type="similarity">
    <text evidence="2">Belongs to the UPF0382 family.</text>
</comment>
<keyword evidence="5 6" id="KW-0472">Membrane</keyword>
<dbReference type="EMBL" id="LWQU01000135">
    <property type="protein sequence ID" value="OAN50786.1"/>
    <property type="molecule type" value="Genomic_DNA"/>
</dbReference>
<comment type="subcellular location">
    <subcellularLocation>
        <location evidence="1">Membrane</location>
        <topology evidence="1">Multi-pass membrane protein</topology>
    </subcellularLocation>
</comment>
<keyword evidence="4 6" id="KW-1133">Transmembrane helix</keyword>
<evidence type="ECO:0000256" key="1">
    <source>
        <dbReference type="ARBA" id="ARBA00004141"/>
    </source>
</evidence>
<dbReference type="STRING" id="1437059.A6A05_11745"/>
<dbReference type="InterPro" id="IPR006696">
    <property type="entry name" value="DUF423"/>
</dbReference>
<keyword evidence="3 6" id="KW-0812">Transmembrane</keyword>
<proteinExistence type="inferred from homology"/>
<dbReference type="Pfam" id="PF04241">
    <property type="entry name" value="DUF423"/>
    <property type="match status" value="1"/>
</dbReference>
<protein>
    <recommendedName>
        <fullName evidence="9">DUF423 domain-containing protein</fullName>
    </recommendedName>
</protein>
<dbReference type="OrthoDB" id="9802121at2"/>
<evidence type="ECO:0000256" key="4">
    <source>
        <dbReference type="ARBA" id="ARBA00022989"/>
    </source>
</evidence>
<feature type="transmembrane region" description="Helical" evidence="6">
    <location>
        <begin position="88"/>
        <end position="109"/>
    </location>
</feature>
<feature type="transmembrane region" description="Helical" evidence="6">
    <location>
        <begin position="60"/>
        <end position="82"/>
    </location>
</feature>
<evidence type="ECO:0000313" key="7">
    <source>
        <dbReference type="EMBL" id="OAN50786.1"/>
    </source>
</evidence>
<organism evidence="7 8">
    <name type="scientific">Magnetospirillum moscoviense</name>
    <dbReference type="NCBI Taxonomy" id="1437059"/>
    <lineage>
        <taxon>Bacteria</taxon>
        <taxon>Pseudomonadati</taxon>
        <taxon>Pseudomonadota</taxon>
        <taxon>Alphaproteobacteria</taxon>
        <taxon>Rhodospirillales</taxon>
        <taxon>Rhodospirillaceae</taxon>
        <taxon>Magnetospirillum</taxon>
    </lineage>
</organism>
<comment type="caution">
    <text evidence="7">The sequence shown here is derived from an EMBL/GenBank/DDBJ whole genome shotgun (WGS) entry which is preliminary data.</text>
</comment>
<feature type="transmembrane region" description="Helical" evidence="6">
    <location>
        <begin position="35"/>
        <end position="53"/>
    </location>
</feature>
<dbReference type="Proteomes" id="UP000078543">
    <property type="component" value="Unassembled WGS sequence"/>
</dbReference>
<gene>
    <name evidence="7" type="ORF">A6A05_11745</name>
</gene>
<dbReference type="RefSeq" id="WP_068499973.1">
    <property type="nucleotide sequence ID" value="NZ_LWQU01000135.1"/>
</dbReference>
<name>A0A178MPZ9_9PROT</name>
<evidence type="ECO:0000256" key="2">
    <source>
        <dbReference type="ARBA" id="ARBA00009694"/>
    </source>
</evidence>
<evidence type="ECO:0000256" key="3">
    <source>
        <dbReference type="ARBA" id="ARBA00022692"/>
    </source>
</evidence>
<dbReference type="AlphaFoldDB" id="A0A178MPZ9"/>
<dbReference type="PANTHER" id="PTHR43461">
    <property type="entry name" value="TRANSMEMBRANE PROTEIN 256"/>
    <property type="match status" value="1"/>
</dbReference>
<sequence length="112" mass="11765">MRLWIILAGLNGLMGVAMSALGAHAFPGNLTAQGWASLGAQFQLIHAVALLAGERMAWSVLLFNLGIAAFCGSLYLKAFGLADWLPGLVTPAGGMCLMAGWLTMAVYGLKKR</sequence>
<accession>A0A178MPZ9</accession>